<protein>
    <submittedName>
        <fullName evidence="1">Uncharacterized protein</fullName>
    </submittedName>
</protein>
<organism evidence="1">
    <name type="scientific">marine sediment metagenome</name>
    <dbReference type="NCBI Taxonomy" id="412755"/>
    <lineage>
        <taxon>unclassified sequences</taxon>
        <taxon>metagenomes</taxon>
        <taxon>ecological metagenomes</taxon>
    </lineage>
</organism>
<comment type="caution">
    <text evidence="1">The sequence shown here is derived from an EMBL/GenBank/DDBJ whole genome shotgun (WGS) entry which is preliminary data.</text>
</comment>
<gene>
    <name evidence="1" type="ORF">LCGC14_2478180</name>
</gene>
<accession>A0A0F9DKE4</accession>
<dbReference type="AlphaFoldDB" id="A0A0F9DKE4"/>
<name>A0A0F9DKE4_9ZZZZ</name>
<reference evidence="1" key="1">
    <citation type="journal article" date="2015" name="Nature">
        <title>Complex archaea that bridge the gap between prokaryotes and eukaryotes.</title>
        <authorList>
            <person name="Spang A."/>
            <person name="Saw J.H."/>
            <person name="Jorgensen S.L."/>
            <person name="Zaremba-Niedzwiedzka K."/>
            <person name="Martijn J."/>
            <person name="Lind A.E."/>
            <person name="van Eijk R."/>
            <person name="Schleper C."/>
            <person name="Guy L."/>
            <person name="Ettema T.J."/>
        </authorList>
    </citation>
    <scope>NUCLEOTIDE SEQUENCE</scope>
</reference>
<sequence>MSADNWAWCPQCMKHAEATQQKDIVDVEAVYGTIPSEEYAKRREVAYKDIELSTSMREDWEVGMNLIGEFSVTFSASCSDCGFRFMFEGKRQADLE</sequence>
<dbReference type="EMBL" id="LAZR01038972">
    <property type="protein sequence ID" value="KKL18171.1"/>
    <property type="molecule type" value="Genomic_DNA"/>
</dbReference>
<proteinExistence type="predicted"/>
<evidence type="ECO:0000313" key="1">
    <source>
        <dbReference type="EMBL" id="KKL18171.1"/>
    </source>
</evidence>